<feature type="chain" id="PRO_5045690275" evidence="4">
    <location>
        <begin position="30"/>
        <end position="1030"/>
    </location>
</feature>
<keyword evidence="2" id="KW-0802">TPR repeat</keyword>
<dbReference type="RefSeq" id="WP_425344134.1">
    <property type="nucleotide sequence ID" value="NZ_JBGUBD010000002.1"/>
</dbReference>
<evidence type="ECO:0000256" key="4">
    <source>
        <dbReference type="SAM" id="SignalP"/>
    </source>
</evidence>
<reference evidence="5 6" key="1">
    <citation type="submission" date="2024-08" db="EMBL/GenBank/DDBJ databases">
        <title>Whole-genome sequencing of halo(alkali)philic microorganisms from hypersaline lakes.</title>
        <authorList>
            <person name="Sorokin D.Y."/>
            <person name="Merkel A.Y."/>
            <person name="Messina E."/>
            <person name="Yakimov M."/>
        </authorList>
    </citation>
    <scope>NUCLEOTIDE SEQUENCE [LARGE SCALE GENOMIC DNA]</scope>
    <source>
        <strain evidence="5 6">AB-hyl4</strain>
    </source>
</reference>
<dbReference type="EMBL" id="JBGUBD010000002">
    <property type="protein sequence ID" value="MFA9477207.1"/>
    <property type="molecule type" value="Genomic_DNA"/>
</dbReference>
<feature type="signal peptide" evidence="4">
    <location>
        <begin position="1"/>
        <end position="29"/>
    </location>
</feature>
<dbReference type="Gene3D" id="1.25.40.10">
    <property type="entry name" value="Tetratricopeptide repeat domain"/>
    <property type="match status" value="5"/>
</dbReference>
<evidence type="ECO:0000256" key="2">
    <source>
        <dbReference type="ARBA" id="ARBA00022803"/>
    </source>
</evidence>
<keyword evidence="4" id="KW-0732">Signal</keyword>
<feature type="region of interest" description="Disordered" evidence="3">
    <location>
        <begin position="1000"/>
        <end position="1030"/>
    </location>
</feature>
<name>A0ABV4U2X1_9BACT</name>
<dbReference type="Proteomes" id="UP001575105">
    <property type="component" value="Unassembled WGS sequence"/>
</dbReference>
<evidence type="ECO:0000256" key="1">
    <source>
        <dbReference type="ARBA" id="ARBA00022737"/>
    </source>
</evidence>
<dbReference type="Pfam" id="PF13432">
    <property type="entry name" value="TPR_16"/>
    <property type="match status" value="2"/>
</dbReference>
<proteinExistence type="predicted"/>
<keyword evidence="1" id="KW-0677">Repeat</keyword>
<evidence type="ECO:0000313" key="6">
    <source>
        <dbReference type="Proteomes" id="UP001575105"/>
    </source>
</evidence>
<feature type="compositionally biased region" description="Basic and acidic residues" evidence="3">
    <location>
        <begin position="1000"/>
        <end position="1009"/>
    </location>
</feature>
<dbReference type="Pfam" id="PF07721">
    <property type="entry name" value="TPR_4"/>
    <property type="match status" value="2"/>
</dbReference>
<dbReference type="PANTHER" id="PTHR45586">
    <property type="entry name" value="TPR REPEAT-CONTAINING PROTEIN PA4667"/>
    <property type="match status" value="1"/>
</dbReference>
<dbReference type="SMART" id="SM00028">
    <property type="entry name" value="TPR"/>
    <property type="match status" value="12"/>
</dbReference>
<dbReference type="PROSITE" id="PS51257">
    <property type="entry name" value="PROKAR_LIPOPROTEIN"/>
    <property type="match status" value="1"/>
</dbReference>
<evidence type="ECO:0000256" key="3">
    <source>
        <dbReference type="SAM" id="MobiDB-lite"/>
    </source>
</evidence>
<dbReference type="InterPro" id="IPR011990">
    <property type="entry name" value="TPR-like_helical_dom_sf"/>
</dbReference>
<sequence length="1030" mass="115215">MQGRLAVRTPGSLWLTVGLLLAVAMSACQSPSGDERAQRDPTRLVASDEVAVPPRLEQRQLKPLTGEAMKRAQLSLEDVLAELREPDYLTRAREAHAERADDEQPSEPPVAVQRAYMKARQAWRENNYHEAIRELEAALRRSPGQPHLLRLQARAYGSIGNRLRSAMHLRQALEADPDDLDSLFVLGRMTIEQGEPEDAVVLFARALAVADAGDGWPGGGPSLAVLHYLLAAALLDAGYPAAAIEQHRQYLKLTDEGDLTREQTSELDMQDRQQGSTWLAVGDAHHRLDDPAAALKAYEQAARRGLADEAVLIHRLIYTYLRLGEAEPATQLTIERVRAAGGDEPSLDLVAYLTEQGISASALTDELTQLYEAEGESPAMALAVAELMPREQAMSLLTRHLTRHPADERVFERLLNDWLLPEGAAEAEPEAIHAAVKMTAKAMNYAQTFSHAEVLASRLFNAAGDTGVLLDAWADMPADQRDEPTVLVLEGMALGIAGRAREAEAAFEQAMTGDDELMLARLQLAKLMISREQFDRASRLLEPLEDSTDNVPVLLRVRVLAETDRADEALTLLEQVMRDQRRPPTDLVLQKAQLQVMADDGRAAERTLLDALNVRPEEERIYVALFDLYSPGSPSAEQIGDWQRQWTRLVRRLLGTIPESRIGRLVRSQLLDAQGQRGEAESLLKQLLDEDPRDHEALQQLLEVYVRSDRRDEARALVEARLEAHPDDVGLLSVAHRFYQQIGDRDRVLEVVEQLLALEPADEARARNLASLYMQTDRPERALAVIEEALAAEHRLDDPMPLVRVLWRAALQAEDAEAADRRLTELAEQLPEHHTDLTYERAMLADQLDDKQASEAMLLEVLEHDPDHARANNALGYTWTVQNRDLERAKAMIQRAVDAEPDNAAYLDSLGWVYYKMGRFEEAVVWLRRSRAADFGDYPVIVDHLGDALYRLGRPDDAVRYWREAQSLLEQEDYSVYEDPELEELPDRLSAKIDAVEADREPAVAKLPEEEQANDENAGESDDNGDSDNE</sequence>
<gene>
    <name evidence="5" type="ORF">ACERK3_02750</name>
</gene>
<dbReference type="InterPro" id="IPR011717">
    <property type="entry name" value="TPR-4"/>
</dbReference>
<evidence type="ECO:0000313" key="5">
    <source>
        <dbReference type="EMBL" id="MFA9477207.1"/>
    </source>
</evidence>
<dbReference type="InterPro" id="IPR019734">
    <property type="entry name" value="TPR_rpt"/>
</dbReference>
<comment type="caution">
    <text evidence="5">The sequence shown here is derived from an EMBL/GenBank/DDBJ whole genome shotgun (WGS) entry which is preliminary data.</text>
</comment>
<dbReference type="Pfam" id="PF13176">
    <property type="entry name" value="TPR_7"/>
    <property type="match status" value="1"/>
</dbReference>
<dbReference type="Pfam" id="PF14559">
    <property type="entry name" value="TPR_19"/>
    <property type="match status" value="1"/>
</dbReference>
<accession>A0ABV4U2X1</accession>
<keyword evidence="6" id="KW-1185">Reference proteome</keyword>
<dbReference type="PANTHER" id="PTHR45586:SF1">
    <property type="entry name" value="LIPOPOLYSACCHARIDE ASSEMBLY PROTEIN B"/>
    <property type="match status" value="1"/>
</dbReference>
<dbReference type="SUPFAM" id="SSF48452">
    <property type="entry name" value="TPR-like"/>
    <property type="match status" value="4"/>
</dbReference>
<organism evidence="5 6">
    <name type="scientific">Natronomicrosphaera hydrolytica</name>
    <dbReference type="NCBI Taxonomy" id="3242702"/>
    <lineage>
        <taxon>Bacteria</taxon>
        <taxon>Pseudomonadati</taxon>
        <taxon>Planctomycetota</taxon>
        <taxon>Phycisphaerae</taxon>
        <taxon>Phycisphaerales</taxon>
        <taxon>Phycisphaeraceae</taxon>
        <taxon>Natronomicrosphaera</taxon>
    </lineage>
</organism>
<dbReference type="InterPro" id="IPR051012">
    <property type="entry name" value="CellSynth/LPSAsmb/PSIAsmb"/>
</dbReference>
<feature type="compositionally biased region" description="Acidic residues" evidence="3">
    <location>
        <begin position="1010"/>
        <end position="1030"/>
    </location>
</feature>
<protein>
    <submittedName>
        <fullName evidence="5">Tetratricopeptide repeat protein</fullName>
    </submittedName>
</protein>